<dbReference type="Proteomes" id="UP000265520">
    <property type="component" value="Unassembled WGS sequence"/>
</dbReference>
<dbReference type="AlphaFoldDB" id="A0A392VPR1"/>
<comment type="caution">
    <text evidence="1">The sequence shown here is derived from an EMBL/GenBank/DDBJ whole genome shotgun (WGS) entry which is preliminary data.</text>
</comment>
<keyword evidence="2" id="KW-1185">Reference proteome</keyword>
<name>A0A392VPR1_9FABA</name>
<accession>A0A392VPR1</accession>
<organism evidence="1 2">
    <name type="scientific">Trifolium medium</name>
    <dbReference type="NCBI Taxonomy" id="97028"/>
    <lineage>
        <taxon>Eukaryota</taxon>
        <taxon>Viridiplantae</taxon>
        <taxon>Streptophyta</taxon>
        <taxon>Embryophyta</taxon>
        <taxon>Tracheophyta</taxon>
        <taxon>Spermatophyta</taxon>
        <taxon>Magnoliopsida</taxon>
        <taxon>eudicotyledons</taxon>
        <taxon>Gunneridae</taxon>
        <taxon>Pentapetalae</taxon>
        <taxon>rosids</taxon>
        <taxon>fabids</taxon>
        <taxon>Fabales</taxon>
        <taxon>Fabaceae</taxon>
        <taxon>Papilionoideae</taxon>
        <taxon>50 kb inversion clade</taxon>
        <taxon>NPAAA clade</taxon>
        <taxon>Hologalegina</taxon>
        <taxon>IRL clade</taxon>
        <taxon>Trifolieae</taxon>
        <taxon>Trifolium</taxon>
    </lineage>
</organism>
<evidence type="ECO:0000313" key="2">
    <source>
        <dbReference type="Proteomes" id="UP000265520"/>
    </source>
</evidence>
<feature type="non-terminal residue" evidence="1">
    <location>
        <position position="39"/>
    </location>
</feature>
<proteinExistence type="predicted"/>
<dbReference type="EMBL" id="LXQA011192460">
    <property type="protein sequence ID" value="MCI88420.1"/>
    <property type="molecule type" value="Genomic_DNA"/>
</dbReference>
<protein>
    <submittedName>
        <fullName evidence="1">Uncharacterized protein</fullName>
    </submittedName>
</protein>
<sequence length="39" mass="4056">MKISANFVAVSGARRTPAGAACSQFLPVLFCCLRNARAG</sequence>
<reference evidence="1 2" key="1">
    <citation type="journal article" date="2018" name="Front. Plant Sci.">
        <title>Red Clover (Trifolium pratense) and Zigzag Clover (T. medium) - A Picture of Genomic Similarities and Differences.</title>
        <authorList>
            <person name="Dluhosova J."/>
            <person name="Istvanek J."/>
            <person name="Nedelnik J."/>
            <person name="Repkova J."/>
        </authorList>
    </citation>
    <scope>NUCLEOTIDE SEQUENCE [LARGE SCALE GENOMIC DNA]</scope>
    <source>
        <strain evidence="2">cv. 10/8</strain>
        <tissue evidence="1">Leaf</tissue>
    </source>
</reference>
<evidence type="ECO:0000313" key="1">
    <source>
        <dbReference type="EMBL" id="MCI88420.1"/>
    </source>
</evidence>